<evidence type="ECO:0000313" key="8">
    <source>
        <dbReference type="Proteomes" id="UP000199112"/>
    </source>
</evidence>
<comment type="similarity">
    <text evidence="1">Belongs to the transcriptional regulatory CopG/NikR family.</text>
</comment>
<keyword evidence="4" id="KW-0804">Transcription</keyword>
<proteinExistence type="inferred from homology"/>
<name>A0A1H6FTL3_9EURY</name>
<dbReference type="GO" id="GO:0006355">
    <property type="term" value="P:regulation of DNA-templated transcription"/>
    <property type="evidence" value="ECO:0007669"/>
    <property type="project" value="InterPro"/>
</dbReference>
<dbReference type="InterPro" id="IPR002145">
    <property type="entry name" value="CopG"/>
</dbReference>
<evidence type="ECO:0000256" key="3">
    <source>
        <dbReference type="ARBA" id="ARBA00023125"/>
    </source>
</evidence>
<dbReference type="Gene3D" id="1.10.1220.10">
    <property type="entry name" value="Met repressor-like"/>
    <property type="match status" value="1"/>
</dbReference>
<keyword evidence="8" id="KW-1185">Reference proteome</keyword>
<dbReference type="GO" id="GO:0003677">
    <property type="term" value="F:DNA binding"/>
    <property type="evidence" value="ECO:0007669"/>
    <property type="project" value="UniProtKB-KW"/>
</dbReference>
<keyword evidence="2" id="KW-0805">Transcription regulation</keyword>
<organism evidence="7 8">
    <name type="scientific">Natronorubrum sediminis</name>
    <dbReference type="NCBI Taxonomy" id="640943"/>
    <lineage>
        <taxon>Archaea</taxon>
        <taxon>Methanobacteriati</taxon>
        <taxon>Methanobacteriota</taxon>
        <taxon>Stenosarchaea group</taxon>
        <taxon>Halobacteria</taxon>
        <taxon>Halobacteriales</taxon>
        <taxon>Natrialbaceae</taxon>
        <taxon>Natronorubrum</taxon>
    </lineage>
</organism>
<feature type="domain" description="Transcription factor NikR nickel binding C-terminal" evidence="6">
    <location>
        <begin position="54"/>
        <end position="128"/>
    </location>
</feature>
<dbReference type="EMBL" id="FNWL01000001">
    <property type="protein sequence ID" value="SEH13273.1"/>
    <property type="molecule type" value="Genomic_DNA"/>
</dbReference>
<evidence type="ECO:0000259" key="6">
    <source>
        <dbReference type="Pfam" id="PF08753"/>
    </source>
</evidence>
<dbReference type="InterPro" id="IPR010985">
    <property type="entry name" value="Ribbon_hlx_hlx"/>
</dbReference>
<evidence type="ECO:0000256" key="4">
    <source>
        <dbReference type="ARBA" id="ARBA00023163"/>
    </source>
</evidence>
<sequence length="140" mass="15563">MPVVSVSMPAGLIERLDTHAANHEYTGRSEVIRESARAFLTEFDDDALAAEPLAGVVTVFYDFDTHPVERQVTELRHEYDAHIVSNDHSHVADYCVDLFVLESDLEVIATFVGKLRAIEAVETVDYSLVTVDSIGQLQND</sequence>
<dbReference type="InterPro" id="IPR050192">
    <property type="entry name" value="CopG/NikR_regulator"/>
</dbReference>
<dbReference type="SUPFAM" id="SSF55021">
    <property type="entry name" value="ACT-like"/>
    <property type="match status" value="1"/>
</dbReference>
<gene>
    <name evidence="7" type="ORF">SAMN04487967_1262</name>
</gene>
<dbReference type="SUPFAM" id="SSF47598">
    <property type="entry name" value="Ribbon-helix-helix"/>
    <property type="match status" value="1"/>
</dbReference>
<dbReference type="InterPro" id="IPR013321">
    <property type="entry name" value="Arc_rbn_hlx_hlx"/>
</dbReference>
<keyword evidence="3" id="KW-0238">DNA-binding</keyword>
<evidence type="ECO:0000313" key="7">
    <source>
        <dbReference type="EMBL" id="SEH13273.1"/>
    </source>
</evidence>
<evidence type="ECO:0000256" key="2">
    <source>
        <dbReference type="ARBA" id="ARBA00023015"/>
    </source>
</evidence>
<dbReference type="InterPro" id="IPR045865">
    <property type="entry name" value="ACT-like_dom_sf"/>
</dbReference>
<protein>
    <submittedName>
        <fullName evidence="7">CopG family transcriptional regulator, nickel-responsive regulator</fullName>
    </submittedName>
</protein>
<dbReference type="CDD" id="cd22231">
    <property type="entry name" value="RHH_NikR_HicB-like"/>
    <property type="match status" value="1"/>
</dbReference>
<reference evidence="8" key="1">
    <citation type="submission" date="2016-10" db="EMBL/GenBank/DDBJ databases">
        <authorList>
            <person name="Varghese N."/>
            <person name="Submissions S."/>
        </authorList>
    </citation>
    <scope>NUCLEOTIDE SEQUENCE [LARGE SCALE GENOMIC DNA]</scope>
    <source>
        <strain evidence="8">CGMCC 1.8981</strain>
    </source>
</reference>
<dbReference type="InterPro" id="IPR027271">
    <property type="entry name" value="Acetolactate_synth/TF_NikR_C"/>
</dbReference>
<dbReference type="RefSeq" id="WP_090506123.1">
    <property type="nucleotide sequence ID" value="NZ_FNWL01000001.1"/>
</dbReference>
<dbReference type="OrthoDB" id="9459at2157"/>
<dbReference type="PANTHER" id="PTHR34719:SF3">
    <property type="entry name" value="NICKEL-RESPONSIVE REGULATOR-RELATED"/>
    <property type="match status" value="1"/>
</dbReference>
<evidence type="ECO:0000259" key="5">
    <source>
        <dbReference type="Pfam" id="PF01402"/>
    </source>
</evidence>
<dbReference type="Gene3D" id="3.30.70.1150">
    <property type="entry name" value="ACT-like. Chain A, domain 2"/>
    <property type="match status" value="1"/>
</dbReference>
<dbReference type="Pfam" id="PF08753">
    <property type="entry name" value="NikR_C"/>
    <property type="match status" value="1"/>
</dbReference>
<feature type="domain" description="Ribbon-helix-helix protein CopG" evidence="5">
    <location>
        <begin position="3"/>
        <end position="41"/>
    </location>
</feature>
<dbReference type="Pfam" id="PF01402">
    <property type="entry name" value="RHH_1"/>
    <property type="match status" value="1"/>
</dbReference>
<dbReference type="Proteomes" id="UP000199112">
    <property type="component" value="Unassembled WGS sequence"/>
</dbReference>
<evidence type="ECO:0000256" key="1">
    <source>
        <dbReference type="ARBA" id="ARBA00008478"/>
    </source>
</evidence>
<dbReference type="PANTHER" id="PTHR34719">
    <property type="entry name" value="NICKEL-RESPONSIVE REGULATOR"/>
    <property type="match status" value="1"/>
</dbReference>
<dbReference type="AlphaFoldDB" id="A0A1H6FTL3"/>
<accession>A0A1H6FTL3</accession>
<dbReference type="InterPro" id="IPR014864">
    <property type="entry name" value="TF_NikR_Ni-bd_C"/>
</dbReference>